<dbReference type="Pfam" id="PF01096">
    <property type="entry name" value="Zn_ribbon_TFIIS"/>
    <property type="match status" value="1"/>
</dbReference>
<keyword evidence="15" id="KW-1185">Reference proteome</keyword>
<evidence type="ECO:0000256" key="8">
    <source>
        <dbReference type="ARBA" id="ARBA00023163"/>
    </source>
</evidence>
<evidence type="ECO:0000313" key="14">
    <source>
        <dbReference type="EMBL" id="KAJ3048713.1"/>
    </source>
</evidence>
<keyword evidence="8" id="KW-0804">Transcription</keyword>
<keyword evidence="4 14" id="KW-0240">DNA-directed RNA polymerase</keyword>
<dbReference type="GO" id="GO:0005666">
    <property type="term" value="C:RNA polymerase III complex"/>
    <property type="evidence" value="ECO:0007669"/>
    <property type="project" value="TreeGrafter"/>
</dbReference>
<dbReference type="PROSITE" id="PS00466">
    <property type="entry name" value="ZF_TFIIS_1"/>
    <property type="match status" value="1"/>
</dbReference>
<proteinExistence type="inferred from homology"/>
<name>A0AAD5SA30_9FUNG</name>
<dbReference type="SUPFAM" id="SSF57783">
    <property type="entry name" value="Zinc beta-ribbon"/>
    <property type="match status" value="1"/>
</dbReference>
<sequence>MVGDVEWSKEMIGGDYRKFRKARLPVWVLEGPRRSTKLAEIGNITTKTVYKKKQIDDVLGGSAAWENVDSTEATCQRCEHDRAYFMQIQIRSADEPMSLFYKCCKCGYQWREG</sequence>
<dbReference type="Proteomes" id="UP001212841">
    <property type="component" value="Unassembled WGS sequence"/>
</dbReference>
<dbReference type="PANTHER" id="PTHR11239">
    <property type="entry name" value="DNA-DIRECTED RNA POLYMERASE"/>
    <property type="match status" value="1"/>
</dbReference>
<evidence type="ECO:0000256" key="12">
    <source>
        <dbReference type="PROSITE-ProRule" id="PRU00472"/>
    </source>
</evidence>
<gene>
    <name evidence="14" type="primary">POLR3K</name>
    <name evidence="14" type="ORF">HK097_010266</name>
</gene>
<comment type="caution">
    <text evidence="14">The sequence shown here is derived from an EMBL/GenBank/DDBJ whole genome shotgun (WGS) entry which is preliminary data.</text>
</comment>
<keyword evidence="7" id="KW-0862">Zinc</keyword>
<comment type="subcellular location">
    <subcellularLocation>
        <location evidence="1">Nucleus</location>
    </subcellularLocation>
</comment>
<evidence type="ECO:0000256" key="1">
    <source>
        <dbReference type="ARBA" id="ARBA00004123"/>
    </source>
</evidence>
<evidence type="ECO:0000256" key="10">
    <source>
        <dbReference type="ARBA" id="ARBA00029985"/>
    </source>
</evidence>
<evidence type="ECO:0000259" key="13">
    <source>
        <dbReference type="PROSITE" id="PS51133"/>
    </source>
</evidence>
<accession>A0AAD5SA30</accession>
<dbReference type="GO" id="GO:0006386">
    <property type="term" value="P:termination of RNA polymerase III transcription"/>
    <property type="evidence" value="ECO:0007669"/>
    <property type="project" value="TreeGrafter"/>
</dbReference>
<keyword evidence="5" id="KW-0479">Metal-binding</keyword>
<evidence type="ECO:0000256" key="2">
    <source>
        <dbReference type="ARBA" id="ARBA00008925"/>
    </source>
</evidence>
<dbReference type="InterPro" id="IPR012164">
    <property type="entry name" value="Rpa12/Rpb9/Rpc10/TFS"/>
</dbReference>
<keyword evidence="6 12" id="KW-0863">Zinc-finger</keyword>
<dbReference type="GO" id="GO:0003899">
    <property type="term" value="F:DNA-directed RNA polymerase activity"/>
    <property type="evidence" value="ECO:0007669"/>
    <property type="project" value="InterPro"/>
</dbReference>
<dbReference type="PANTHER" id="PTHR11239:SF12">
    <property type="entry name" value="DNA-DIRECTED RNA POLYMERASE III SUBUNIT RPC10"/>
    <property type="match status" value="1"/>
</dbReference>
<feature type="domain" description="TFIIS-type" evidence="13">
    <location>
        <begin position="71"/>
        <end position="111"/>
    </location>
</feature>
<dbReference type="PROSITE" id="PS51133">
    <property type="entry name" value="ZF_TFIIS_2"/>
    <property type="match status" value="1"/>
</dbReference>
<comment type="similarity">
    <text evidence="2">Belongs to the archaeal RpoM/eukaryotic RPA12/RPB9/RPC11 RNA polymerase family.</text>
</comment>
<evidence type="ECO:0000313" key="15">
    <source>
        <dbReference type="Proteomes" id="UP001212841"/>
    </source>
</evidence>
<dbReference type="SMART" id="SM00440">
    <property type="entry name" value="ZnF_C2C2"/>
    <property type="match status" value="1"/>
</dbReference>
<evidence type="ECO:0000256" key="11">
    <source>
        <dbReference type="ARBA" id="ARBA00078207"/>
    </source>
</evidence>
<dbReference type="InterPro" id="IPR034014">
    <property type="entry name" value="Zn_ribbon_RPC11_C"/>
</dbReference>
<evidence type="ECO:0000256" key="4">
    <source>
        <dbReference type="ARBA" id="ARBA00022478"/>
    </source>
</evidence>
<protein>
    <recommendedName>
        <fullName evidence="3">DNA-directed RNA polymerase III subunit RPC10</fullName>
    </recommendedName>
    <alternativeName>
        <fullName evidence="11">DNA-directed RNA polymerases III 12.5 kDa polypeptide</fullName>
    </alternativeName>
    <alternativeName>
        <fullName evidence="10">RNA polymerase III subunit C11</fullName>
    </alternativeName>
</protein>
<evidence type="ECO:0000256" key="3">
    <source>
        <dbReference type="ARBA" id="ARBA00020093"/>
    </source>
</evidence>
<evidence type="ECO:0000256" key="5">
    <source>
        <dbReference type="ARBA" id="ARBA00022723"/>
    </source>
</evidence>
<organism evidence="14 15">
    <name type="scientific">Rhizophlyctis rosea</name>
    <dbReference type="NCBI Taxonomy" id="64517"/>
    <lineage>
        <taxon>Eukaryota</taxon>
        <taxon>Fungi</taxon>
        <taxon>Fungi incertae sedis</taxon>
        <taxon>Chytridiomycota</taxon>
        <taxon>Chytridiomycota incertae sedis</taxon>
        <taxon>Chytridiomycetes</taxon>
        <taxon>Rhizophlyctidales</taxon>
        <taxon>Rhizophlyctidaceae</taxon>
        <taxon>Rhizophlyctis</taxon>
    </lineage>
</organism>
<dbReference type="AlphaFoldDB" id="A0AAD5SA30"/>
<dbReference type="Gene3D" id="2.20.25.10">
    <property type="match status" value="1"/>
</dbReference>
<reference evidence="14" key="1">
    <citation type="submission" date="2020-05" db="EMBL/GenBank/DDBJ databases">
        <title>Phylogenomic resolution of chytrid fungi.</title>
        <authorList>
            <person name="Stajich J.E."/>
            <person name="Amses K."/>
            <person name="Simmons R."/>
            <person name="Seto K."/>
            <person name="Myers J."/>
            <person name="Bonds A."/>
            <person name="Quandt C.A."/>
            <person name="Barry K."/>
            <person name="Liu P."/>
            <person name="Grigoriev I."/>
            <person name="Longcore J.E."/>
            <person name="James T.Y."/>
        </authorList>
    </citation>
    <scope>NUCLEOTIDE SEQUENCE</scope>
    <source>
        <strain evidence="14">JEL0318</strain>
    </source>
</reference>
<evidence type="ECO:0000256" key="9">
    <source>
        <dbReference type="ARBA" id="ARBA00023242"/>
    </source>
</evidence>
<dbReference type="GO" id="GO:0003676">
    <property type="term" value="F:nucleic acid binding"/>
    <property type="evidence" value="ECO:0007669"/>
    <property type="project" value="InterPro"/>
</dbReference>
<evidence type="ECO:0000256" key="7">
    <source>
        <dbReference type="ARBA" id="ARBA00022833"/>
    </source>
</evidence>
<keyword evidence="9" id="KW-0539">Nucleus</keyword>
<dbReference type="InterPro" id="IPR001222">
    <property type="entry name" value="Znf_TFIIS"/>
</dbReference>
<evidence type="ECO:0000256" key="6">
    <source>
        <dbReference type="ARBA" id="ARBA00022771"/>
    </source>
</evidence>
<dbReference type="GO" id="GO:0008270">
    <property type="term" value="F:zinc ion binding"/>
    <property type="evidence" value="ECO:0007669"/>
    <property type="project" value="UniProtKB-KW"/>
</dbReference>
<dbReference type="FunFam" id="2.20.25.10:FF:000005">
    <property type="entry name" value="DNA-directed RNA polymerase subunit"/>
    <property type="match status" value="1"/>
</dbReference>
<dbReference type="CDD" id="cd10509">
    <property type="entry name" value="Zn-ribbon_RPC11"/>
    <property type="match status" value="1"/>
</dbReference>
<dbReference type="EMBL" id="JADGJD010000748">
    <property type="protein sequence ID" value="KAJ3048713.1"/>
    <property type="molecule type" value="Genomic_DNA"/>
</dbReference>